<keyword evidence="4 6" id="KW-1133">Transmembrane helix</keyword>
<keyword evidence="5 6" id="KW-0472">Membrane</keyword>
<dbReference type="GO" id="GO:0016020">
    <property type="term" value="C:membrane"/>
    <property type="evidence" value="ECO:0007669"/>
    <property type="project" value="UniProtKB-SubCell"/>
</dbReference>
<feature type="transmembrane region" description="Helical" evidence="6">
    <location>
        <begin position="267"/>
        <end position="286"/>
    </location>
</feature>
<evidence type="ECO:0000256" key="4">
    <source>
        <dbReference type="ARBA" id="ARBA00022989"/>
    </source>
</evidence>
<dbReference type="PATRIC" id="fig|1679170.3.peg.936"/>
<feature type="transmembrane region" description="Helical" evidence="6">
    <location>
        <begin position="138"/>
        <end position="164"/>
    </location>
</feature>
<dbReference type="PANTHER" id="PTHR21716:SF62">
    <property type="entry name" value="TRANSPORT PROTEIN YDBI-RELATED"/>
    <property type="match status" value="1"/>
</dbReference>
<dbReference type="PANTHER" id="PTHR21716">
    <property type="entry name" value="TRANSMEMBRANE PROTEIN"/>
    <property type="match status" value="1"/>
</dbReference>
<dbReference type="STRING" id="1679170.AC625_04365"/>
<comment type="similarity">
    <text evidence="2">Belongs to the autoinducer-2 exporter (AI-2E) (TC 2.A.86) family.</text>
</comment>
<protein>
    <submittedName>
        <fullName evidence="7">Membrane protein</fullName>
    </submittedName>
</protein>
<comment type="caution">
    <text evidence="7">The sequence shown here is derived from an EMBL/GenBank/DDBJ whole genome shotgun (WGS) entry which is preliminary data.</text>
</comment>
<reference evidence="8" key="1">
    <citation type="submission" date="2015-07" db="EMBL/GenBank/DDBJ databases">
        <title>Genome sequencing project for genomic taxonomy and phylogenomics of Bacillus-like bacteria.</title>
        <authorList>
            <person name="Liu B."/>
            <person name="Wang J."/>
            <person name="Zhu Y."/>
            <person name="Liu G."/>
            <person name="Chen Q."/>
            <person name="Chen Z."/>
            <person name="Lan J."/>
            <person name="Che J."/>
            <person name="Ge C."/>
            <person name="Shi H."/>
            <person name="Pan Z."/>
            <person name="Liu X."/>
        </authorList>
    </citation>
    <scope>NUCLEOTIDE SEQUENCE [LARGE SCALE GENOMIC DNA]</scope>
    <source>
        <strain evidence="8">FJAT-27997</strain>
    </source>
</reference>
<gene>
    <name evidence="7" type="ORF">AC625_04365</name>
</gene>
<evidence type="ECO:0000313" key="7">
    <source>
        <dbReference type="EMBL" id="KMY48842.1"/>
    </source>
</evidence>
<feature type="transmembrane region" description="Helical" evidence="6">
    <location>
        <begin position="230"/>
        <end position="255"/>
    </location>
</feature>
<dbReference type="GO" id="GO:0055085">
    <property type="term" value="P:transmembrane transport"/>
    <property type="evidence" value="ECO:0007669"/>
    <property type="project" value="TreeGrafter"/>
</dbReference>
<evidence type="ECO:0000256" key="6">
    <source>
        <dbReference type="SAM" id="Phobius"/>
    </source>
</evidence>
<accession>A0A0K9GRE8</accession>
<dbReference type="Pfam" id="PF01594">
    <property type="entry name" value="AI-2E_transport"/>
    <property type="match status" value="1"/>
</dbReference>
<dbReference type="Proteomes" id="UP000037146">
    <property type="component" value="Unassembled WGS sequence"/>
</dbReference>
<feature type="transmembrane region" description="Helical" evidence="6">
    <location>
        <begin position="202"/>
        <end position="224"/>
    </location>
</feature>
<comment type="subcellular location">
    <subcellularLocation>
        <location evidence="1">Membrane</location>
        <topology evidence="1">Multi-pass membrane protein</topology>
    </subcellularLocation>
</comment>
<dbReference type="EMBL" id="LFZW01000001">
    <property type="protein sequence ID" value="KMY48842.1"/>
    <property type="molecule type" value="Genomic_DNA"/>
</dbReference>
<evidence type="ECO:0000256" key="1">
    <source>
        <dbReference type="ARBA" id="ARBA00004141"/>
    </source>
</evidence>
<proteinExistence type="inferred from homology"/>
<evidence type="ECO:0000313" key="8">
    <source>
        <dbReference type="Proteomes" id="UP000037146"/>
    </source>
</evidence>
<evidence type="ECO:0000256" key="2">
    <source>
        <dbReference type="ARBA" id="ARBA00009773"/>
    </source>
</evidence>
<keyword evidence="3 6" id="KW-0812">Transmembrane</keyword>
<organism evidence="7 8">
    <name type="scientific">Peribacillus loiseleuriae</name>
    <dbReference type="NCBI Taxonomy" id="1679170"/>
    <lineage>
        <taxon>Bacteria</taxon>
        <taxon>Bacillati</taxon>
        <taxon>Bacillota</taxon>
        <taxon>Bacilli</taxon>
        <taxon>Bacillales</taxon>
        <taxon>Bacillaceae</taxon>
        <taxon>Peribacillus</taxon>
    </lineage>
</organism>
<dbReference type="AlphaFoldDB" id="A0A0K9GRE8"/>
<feature type="transmembrane region" description="Helical" evidence="6">
    <location>
        <begin position="20"/>
        <end position="46"/>
    </location>
</feature>
<dbReference type="InterPro" id="IPR002549">
    <property type="entry name" value="AI-2E-like"/>
</dbReference>
<feature type="transmembrane region" description="Helical" evidence="6">
    <location>
        <begin position="67"/>
        <end position="85"/>
    </location>
</feature>
<evidence type="ECO:0000256" key="5">
    <source>
        <dbReference type="ARBA" id="ARBA00023136"/>
    </source>
</evidence>
<feature type="transmembrane region" description="Helical" evidence="6">
    <location>
        <begin position="298"/>
        <end position="328"/>
    </location>
</feature>
<sequence>MNEVMNFLKSKGFTRFLTLLILIIVLYSMGSMVNLVLFTFIFTFLMGRLQNLLSTYANRYVRINPKLILAVLYTVFALALAYVLYKYLPVITMQISELVRQIFHFYQHPPDNQVIHYIKGFINSPESSFDIPKQFTAVYGYISGVGSLAIQVLISIILSLFILLEKDKIIRFTSKFKYGKFGEFFLNIEHFGKKFTNSFGKVIEVQFLIATTNSVLSVLFLWILGFPQLLGLGIMIFFLGLIPVAGVIISLIPLCMIAYSIGGLTKVIAILVMVAVIHSLEAYVLNPKFMSVKTNLPTFFTLVVLLVSEHFLGTWGLIIGIPIFIFVIDMLEIPNDTGKPLIKKNKVK</sequence>
<name>A0A0K9GRE8_9BACI</name>
<evidence type="ECO:0000256" key="3">
    <source>
        <dbReference type="ARBA" id="ARBA00022692"/>
    </source>
</evidence>
<keyword evidence="8" id="KW-1185">Reference proteome</keyword>